<evidence type="ECO:0000313" key="2">
    <source>
        <dbReference type="EMBL" id="VDK24148.1"/>
    </source>
</evidence>
<dbReference type="Proteomes" id="UP000267096">
    <property type="component" value="Unassembled WGS sequence"/>
</dbReference>
<sequence>MFYVHVVRPMLDMLSLAADLHRLEFLKDNVKLKQPKDAFSKVQVRKLYEIVTSSLDYSAVASKLNDTTETTSSLPDTPPPESRKRPTESSDNNDDKDDQSESSLPPTPPPQETPAKSVKCEDDSEENDHETKNASGDIQMKSAEKSSAPKPKAANTVTPKKRKLRF</sequence>
<proteinExistence type="predicted"/>
<evidence type="ECO:0000313" key="4">
    <source>
        <dbReference type="WBParaSite" id="ASIM_0000479801-mRNA-1"/>
    </source>
</evidence>
<feature type="compositionally biased region" description="Low complexity" evidence="1">
    <location>
        <begin position="145"/>
        <end position="154"/>
    </location>
</feature>
<organism evidence="4">
    <name type="scientific">Anisakis simplex</name>
    <name type="common">Herring worm</name>
    <dbReference type="NCBI Taxonomy" id="6269"/>
    <lineage>
        <taxon>Eukaryota</taxon>
        <taxon>Metazoa</taxon>
        <taxon>Ecdysozoa</taxon>
        <taxon>Nematoda</taxon>
        <taxon>Chromadorea</taxon>
        <taxon>Rhabditida</taxon>
        <taxon>Spirurina</taxon>
        <taxon>Ascaridomorpha</taxon>
        <taxon>Ascaridoidea</taxon>
        <taxon>Anisakidae</taxon>
        <taxon>Anisakis</taxon>
        <taxon>Anisakis simplex complex</taxon>
    </lineage>
</organism>
<reference evidence="2 3" key="2">
    <citation type="submission" date="2018-11" db="EMBL/GenBank/DDBJ databases">
        <authorList>
            <consortium name="Pathogen Informatics"/>
        </authorList>
    </citation>
    <scope>NUCLEOTIDE SEQUENCE [LARGE SCALE GENOMIC DNA]</scope>
</reference>
<evidence type="ECO:0000313" key="3">
    <source>
        <dbReference type="Proteomes" id="UP000267096"/>
    </source>
</evidence>
<protein>
    <submittedName>
        <fullName evidence="4">DEK_C domain-containing protein</fullName>
    </submittedName>
</protein>
<dbReference type="EMBL" id="UYRR01008182">
    <property type="protein sequence ID" value="VDK24148.1"/>
    <property type="molecule type" value="Genomic_DNA"/>
</dbReference>
<feature type="compositionally biased region" description="Polar residues" evidence="1">
    <location>
        <begin position="64"/>
        <end position="75"/>
    </location>
</feature>
<dbReference type="AlphaFoldDB" id="A0A0M3JB25"/>
<accession>A0A0M3JB25</accession>
<evidence type="ECO:0000256" key="1">
    <source>
        <dbReference type="SAM" id="MobiDB-lite"/>
    </source>
</evidence>
<dbReference type="WBParaSite" id="ASIM_0000479801-mRNA-1">
    <property type="protein sequence ID" value="ASIM_0000479801-mRNA-1"/>
    <property type="gene ID" value="ASIM_0000479801"/>
</dbReference>
<gene>
    <name evidence="2" type="ORF">ASIM_LOCUS4605</name>
</gene>
<keyword evidence="3" id="KW-1185">Reference proteome</keyword>
<reference evidence="4" key="1">
    <citation type="submission" date="2017-02" db="UniProtKB">
        <authorList>
            <consortium name="WormBaseParasite"/>
        </authorList>
    </citation>
    <scope>IDENTIFICATION</scope>
</reference>
<feature type="region of interest" description="Disordered" evidence="1">
    <location>
        <begin position="63"/>
        <end position="166"/>
    </location>
</feature>
<name>A0A0M3JB25_ANISI</name>
<feature type="compositionally biased region" description="Acidic residues" evidence="1">
    <location>
        <begin position="91"/>
        <end position="100"/>
    </location>
</feature>